<keyword evidence="1" id="KW-0808">Transferase</keyword>
<protein>
    <submittedName>
        <fullName evidence="1">Methyltransferase, TIGR04325 family</fullName>
        <ecNumber evidence="1">2.1.1.-</ecNumber>
    </submittedName>
</protein>
<dbReference type="InterPro" id="IPR027612">
    <property type="entry name" value="Put_MTase_LIC12133"/>
</dbReference>
<dbReference type="GO" id="GO:0008168">
    <property type="term" value="F:methyltransferase activity"/>
    <property type="evidence" value="ECO:0007669"/>
    <property type="project" value="UniProtKB-KW"/>
</dbReference>
<organism evidence="1 2">
    <name type="scientific">Methylobacillus methanolivorans</name>
    <dbReference type="NCBI Taxonomy" id="1848927"/>
    <lineage>
        <taxon>Bacteria</taxon>
        <taxon>Pseudomonadati</taxon>
        <taxon>Pseudomonadota</taxon>
        <taxon>Betaproteobacteria</taxon>
        <taxon>Nitrosomonadales</taxon>
        <taxon>Methylophilaceae</taxon>
        <taxon>Methylobacillus</taxon>
    </lineage>
</organism>
<reference evidence="1 2" key="1">
    <citation type="submission" date="2024-11" db="EMBL/GenBank/DDBJ databases">
        <authorList>
            <person name="Kaparullina E.N."/>
            <person name="Delegan Y.A."/>
            <person name="Doronina N.V."/>
        </authorList>
    </citation>
    <scope>NUCLEOTIDE SEQUENCE [LARGE SCALE GENOMIC DNA]</scope>
    <source>
        <strain evidence="1 2">7sh_L</strain>
    </source>
</reference>
<name>A0ABW8GI28_9PROT</name>
<dbReference type="RefSeq" id="WP_400878736.1">
    <property type="nucleotide sequence ID" value="NZ_JBIWXY010000001.1"/>
</dbReference>
<sequence>MNLTQLIKAFCPPVLFQILRQFRQRGASSSFAGDYASWALAKQNSSGYDAANILSTIQNSALKVKRGEAIFERDSVCFYHVEYRYPALSGLLYAAQVSGSQLSVLDFGGSLASFYSQHAKLLSAVKNLRWGVVEQPHFVDWGQEHLTTANLKFYHTPAEFLSEGAPNVIFLSSVLQYMEQPYQLLAELMKLEADFFLFDRTAFYDGEDRLTVQTVPAAIYPASYPAWFLSWTKFLQTMTSNGYEIVMEFPGTDLTEIGYYKGLLFKRIVKH</sequence>
<dbReference type="EC" id="2.1.1.-" evidence="1"/>
<dbReference type="EMBL" id="JBIWXY010000001">
    <property type="protein sequence ID" value="MFJ5445041.1"/>
    <property type="molecule type" value="Genomic_DNA"/>
</dbReference>
<gene>
    <name evidence="1" type="ORF">ACIKP9_02240</name>
</gene>
<proteinExistence type="predicted"/>
<dbReference type="InterPro" id="IPR029063">
    <property type="entry name" value="SAM-dependent_MTases_sf"/>
</dbReference>
<comment type="caution">
    <text evidence="1">The sequence shown here is derived from an EMBL/GenBank/DDBJ whole genome shotgun (WGS) entry which is preliminary data.</text>
</comment>
<dbReference type="SUPFAM" id="SSF53335">
    <property type="entry name" value="S-adenosyl-L-methionine-dependent methyltransferases"/>
    <property type="match status" value="1"/>
</dbReference>
<evidence type="ECO:0000313" key="1">
    <source>
        <dbReference type="EMBL" id="MFJ5445041.1"/>
    </source>
</evidence>
<accession>A0ABW8GI28</accession>
<evidence type="ECO:0000313" key="2">
    <source>
        <dbReference type="Proteomes" id="UP001617669"/>
    </source>
</evidence>
<keyword evidence="1" id="KW-0489">Methyltransferase</keyword>
<dbReference type="GO" id="GO:0032259">
    <property type="term" value="P:methylation"/>
    <property type="evidence" value="ECO:0007669"/>
    <property type="project" value="UniProtKB-KW"/>
</dbReference>
<dbReference type="NCBIfam" id="TIGR04325">
    <property type="entry name" value="MTase_LIC12133"/>
    <property type="match status" value="1"/>
</dbReference>
<keyword evidence="2" id="KW-1185">Reference proteome</keyword>
<dbReference type="Proteomes" id="UP001617669">
    <property type="component" value="Unassembled WGS sequence"/>
</dbReference>